<evidence type="ECO:0000259" key="1">
    <source>
        <dbReference type="Pfam" id="PF20256"/>
    </source>
</evidence>
<dbReference type="Gene3D" id="3.30.365.10">
    <property type="entry name" value="Aldehyde oxidase/xanthine dehydrogenase, molybdopterin binding domain"/>
    <property type="match status" value="1"/>
</dbReference>
<dbReference type="GO" id="GO:0016491">
    <property type="term" value="F:oxidoreductase activity"/>
    <property type="evidence" value="ECO:0007669"/>
    <property type="project" value="InterPro"/>
</dbReference>
<dbReference type="AlphaFoldDB" id="X1PY66"/>
<dbReference type="Pfam" id="PF20256">
    <property type="entry name" value="MoCoBD_2"/>
    <property type="match status" value="1"/>
</dbReference>
<gene>
    <name evidence="2" type="ORF">S06H3_40239</name>
</gene>
<comment type="caution">
    <text evidence="2">The sequence shown here is derived from an EMBL/GenBank/DDBJ whole genome shotgun (WGS) entry which is preliminary data.</text>
</comment>
<sequence length="206" mass="22059">LKERIRTVAKDLHIPKNEIPSRLKEIAQAFFMRNLDPAVEGWAQGAPVDWDEETGLGNAYFVYAYATHIAQVEVDLTTGEASVEDFVAVHDSGRIVNHQLASGQVEGGIAQGLGFALMEEIPEKDGHLMTTGFTTYRIPTIRDIAADTKVAFVEALYSAGPFGAKGLGEVPLMASHTAVSRAVAHALGAAVNTYPLSPERVKGSVA</sequence>
<dbReference type="InterPro" id="IPR046867">
    <property type="entry name" value="AldOxase/xan_DH_MoCoBD2"/>
</dbReference>
<protein>
    <recommendedName>
        <fullName evidence="1">Aldehyde oxidase/xanthine dehydrogenase second molybdopterin binding domain-containing protein</fullName>
    </recommendedName>
</protein>
<dbReference type="InterPro" id="IPR016208">
    <property type="entry name" value="Ald_Oxase/xanthine_DH-like"/>
</dbReference>
<feature type="domain" description="Aldehyde oxidase/xanthine dehydrogenase second molybdopterin binding" evidence="1">
    <location>
        <begin position="4"/>
        <end position="144"/>
    </location>
</feature>
<feature type="non-terminal residue" evidence="2">
    <location>
        <position position="1"/>
    </location>
</feature>
<name>X1PY66_9ZZZZ</name>
<dbReference type="GO" id="GO:0005506">
    <property type="term" value="F:iron ion binding"/>
    <property type="evidence" value="ECO:0007669"/>
    <property type="project" value="InterPro"/>
</dbReference>
<accession>X1PY66</accession>
<dbReference type="PANTHER" id="PTHR11908:SF157">
    <property type="entry name" value="XANTHINE DEHYDROGENASE SUBUNIT D-RELATED"/>
    <property type="match status" value="1"/>
</dbReference>
<dbReference type="PANTHER" id="PTHR11908">
    <property type="entry name" value="XANTHINE DEHYDROGENASE"/>
    <property type="match status" value="1"/>
</dbReference>
<dbReference type="SUPFAM" id="SSF56003">
    <property type="entry name" value="Molybdenum cofactor-binding domain"/>
    <property type="match status" value="1"/>
</dbReference>
<evidence type="ECO:0000313" key="2">
    <source>
        <dbReference type="EMBL" id="GAI35899.1"/>
    </source>
</evidence>
<organism evidence="2">
    <name type="scientific">marine sediment metagenome</name>
    <dbReference type="NCBI Taxonomy" id="412755"/>
    <lineage>
        <taxon>unclassified sequences</taxon>
        <taxon>metagenomes</taxon>
        <taxon>ecological metagenomes</taxon>
    </lineage>
</organism>
<dbReference type="EMBL" id="BARV01024680">
    <property type="protein sequence ID" value="GAI35899.1"/>
    <property type="molecule type" value="Genomic_DNA"/>
</dbReference>
<reference evidence="2" key="1">
    <citation type="journal article" date="2014" name="Front. Microbiol.">
        <title>High frequency of phylogenetically diverse reductive dehalogenase-homologous genes in deep subseafloor sedimentary metagenomes.</title>
        <authorList>
            <person name="Kawai M."/>
            <person name="Futagami T."/>
            <person name="Toyoda A."/>
            <person name="Takaki Y."/>
            <person name="Nishi S."/>
            <person name="Hori S."/>
            <person name="Arai W."/>
            <person name="Tsubouchi T."/>
            <person name="Morono Y."/>
            <person name="Uchiyama I."/>
            <person name="Ito T."/>
            <person name="Fujiyama A."/>
            <person name="Inagaki F."/>
            <person name="Takami H."/>
        </authorList>
    </citation>
    <scope>NUCLEOTIDE SEQUENCE</scope>
    <source>
        <strain evidence="2">Expedition CK06-06</strain>
    </source>
</reference>
<proteinExistence type="predicted"/>
<dbReference type="InterPro" id="IPR037165">
    <property type="entry name" value="AldOxase/xan_DH_Mopterin-bd_sf"/>
</dbReference>